<sequence length="68" mass="8004">MHQSDNVALTFYLFSSSDAVERDRMHFTPKTYIARSIFALTCVTYKKLVPSMSWEVIEFFKSPYNPLF</sequence>
<reference evidence="1" key="1">
    <citation type="journal article" date="2021" name="Proc. Natl. Acad. Sci. U.S.A.">
        <title>A Catalog of Tens of Thousands of Viruses from Human Metagenomes Reveals Hidden Associations with Chronic Diseases.</title>
        <authorList>
            <person name="Tisza M.J."/>
            <person name="Buck C.B."/>
        </authorList>
    </citation>
    <scope>NUCLEOTIDE SEQUENCE</scope>
    <source>
        <strain evidence="1">CtLPy3</strain>
    </source>
</reference>
<evidence type="ECO:0000313" key="1">
    <source>
        <dbReference type="EMBL" id="DAF98788.1"/>
    </source>
</evidence>
<proteinExistence type="predicted"/>
<dbReference type="EMBL" id="BK016155">
    <property type="protein sequence ID" value="DAF98788.1"/>
    <property type="molecule type" value="Genomic_DNA"/>
</dbReference>
<organism evidence="1">
    <name type="scientific">Podoviridae sp. ctLPy3</name>
    <dbReference type="NCBI Taxonomy" id="2825244"/>
    <lineage>
        <taxon>Viruses</taxon>
        <taxon>Duplodnaviria</taxon>
        <taxon>Heunggongvirae</taxon>
        <taxon>Uroviricota</taxon>
        <taxon>Caudoviricetes</taxon>
    </lineage>
</organism>
<name>A0A8S5UWH1_9CAUD</name>
<protein>
    <submittedName>
        <fullName evidence="1">Uncharacterized protein</fullName>
    </submittedName>
</protein>
<accession>A0A8S5UWH1</accession>